<dbReference type="InterPro" id="IPR002893">
    <property type="entry name" value="Znf_MYND"/>
</dbReference>
<name>A0A9D4TFS8_CHLVU</name>
<dbReference type="SUPFAM" id="SSF144232">
    <property type="entry name" value="HIT/MYND zinc finger-like"/>
    <property type="match status" value="1"/>
</dbReference>
<dbReference type="EMBL" id="SIDB01000013">
    <property type="protein sequence ID" value="KAI3424364.1"/>
    <property type="molecule type" value="Genomic_DNA"/>
</dbReference>
<keyword evidence="1" id="KW-0479">Metal-binding</keyword>
<dbReference type="AlphaFoldDB" id="A0A9D4TFS8"/>
<reference evidence="6" key="1">
    <citation type="journal article" date="2019" name="Plant J.">
        <title>Chlorella vulgaris genome assembly and annotation reveals the molecular basis for metabolic acclimation to high light conditions.</title>
        <authorList>
            <person name="Cecchin M."/>
            <person name="Marcolungo L."/>
            <person name="Rossato M."/>
            <person name="Girolomoni L."/>
            <person name="Cosentino E."/>
            <person name="Cuine S."/>
            <person name="Li-Beisson Y."/>
            <person name="Delledonne M."/>
            <person name="Ballottari M."/>
        </authorList>
    </citation>
    <scope>NUCLEOTIDE SEQUENCE</scope>
    <source>
        <strain evidence="6">211/11P</strain>
    </source>
</reference>
<dbReference type="Gene3D" id="6.10.140.2220">
    <property type="match status" value="1"/>
</dbReference>
<reference evidence="6" key="2">
    <citation type="submission" date="2020-11" db="EMBL/GenBank/DDBJ databases">
        <authorList>
            <person name="Cecchin M."/>
            <person name="Marcolungo L."/>
            <person name="Rossato M."/>
            <person name="Girolomoni L."/>
            <person name="Cosentino E."/>
            <person name="Cuine S."/>
            <person name="Li-Beisson Y."/>
            <person name="Delledonne M."/>
            <person name="Ballottari M."/>
        </authorList>
    </citation>
    <scope>NUCLEOTIDE SEQUENCE</scope>
    <source>
        <strain evidence="6">211/11P</strain>
        <tissue evidence="6">Whole cell</tissue>
    </source>
</reference>
<gene>
    <name evidence="6" type="ORF">D9Q98_009917</name>
</gene>
<evidence type="ECO:0000256" key="2">
    <source>
        <dbReference type="ARBA" id="ARBA00022771"/>
    </source>
</evidence>
<keyword evidence="2 4" id="KW-0863">Zinc-finger</keyword>
<accession>A0A9D4TFS8</accession>
<feature type="domain" description="MYND-type" evidence="5">
    <location>
        <begin position="692"/>
        <end position="741"/>
    </location>
</feature>
<sequence>MAASAARVLASLVDDVCSIHSNRLPATDVALRASGLIEQMNSTMASSPGPDTVATLDRAIQAGAGQLSALGTRLAASFRSGEHTLKSLGTNLICQQLLLACELVPPLMVFARQQHMDRAVQALQSCATLPLKCGRALMAIPDASSSEDAYVFSVVLDSQARVLWEVMLSACAAAGPEAEHIRVLPPEALLAWLSATASKIIALNGTSHTAELNFGKLIHLIVCKERFGACSALLQHDAGLQHILVQLLVPPLHATAAAMQLPADRRPAELNWALVLVLMQALTSKALFSTVQGQLAAPTSGPSSFAPRLLQTAAQLFAAAPTTSDDFDDFCLVDLWHDLLLLLPVACAARTDTWQQQGRSALMPDAARQRVEWQLLLALQRLPVALQMAAEYAQVHTFPATAAKGSLTLACGIVSEFPPMARRQLAVEAALAYSVVGSLADVPACCAAASAMVRALPHVAALEALAQPQVVHEAGADEYSRGQLANKLIVSIHWLANGVALYCESYGGPCSAADAMAAMEALWQLHTMLCRAIHCSTAGLAVPHIHIGMLLEASRFCSYSIFFVRAALQGRAANSDAAMSGGNPRQVLAMCVAHAEAAVVAAACQPPPADEELACTLSLALKVGPAALASSRSVQQMLDYLNGRLEAGEASLSADSYSEMLKDCQELMSDHEPQPGDALELAQAAAARSCAYLRCANLADEGGPAVGQGAGSQRCSKCRVAWYCGTACSHADWRAGHRRMCRVLGAARAAQLEQEGGGL</sequence>
<evidence type="ECO:0000313" key="7">
    <source>
        <dbReference type="Proteomes" id="UP001055712"/>
    </source>
</evidence>
<evidence type="ECO:0000256" key="3">
    <source>
        <dbReference type="ARBA" id="ARBA00022833"/>
    </source>
</evidence>
<dbReference type="GO" id="GO:0008270">
    <property type="term" value="F:zinc ion binding"/>
    <property type="evidence" value="ECO:0007669"/>
    <property type="project" value="UniProtKB-KW"/>
</dbReference>
<dbReference type="OrthoDB" id="3174329at2759"/>
<keyword evidence="3" id="KW-0862">Zinc</keyword>
<keyword evidence="7" id="KW-1185">Reference proteome</keyword>
<evidence type="ECO:0000259" key="5">
    <source>
        <dbReference type="PROSITE" id="PS50865"/>
    </source>
</evidence>
<dbReference type="Pfam" id="PF01753">
    <property type="entry name" value="zf-MYND"/>
    <property type="match status" value="1"/>
</dbReference>
<comment type="caution">
    <text evidence="6">The sequence shown here is derived from an EMBL/GenBank/DDBJ whole genome shotgun (WGS) entry which is preliminary data.</text>
</comment>
<organism evidence="6 7">
    <name type="scientific">Chlorella vulgaris</name>
    <name type="common">Green alga</name>
    <dbReference type="NCBI Taxonomy" id="3077"/>
    <lineage>
        <taxon>Eukaryota</taxon>
        <taxon>Viridiplantae</taxon>
        <taxon>Chlorophyta</taxon>
        <taxon>core chlorophytes</taxon>
        <taxon>Trebouxiophyceae</taxon>
        <taxon>Chlorellales</taxon>
        <taxon>Chlorellaceae</taxon>
        <taxon>Chlorella clade</taxon>
        <taxon>Chlorella</taxon>
    </lineage>
</organism>
<dbReference type="PROSITE" id="PS50865">
    <property type="entry name" value="ZF_MYND_2"/>
    <property type="match status" value="1"/>
</dbReference>
<protein>
    <recommendedName>
        <fullName evidence="5">MYND-type domain-containing protein</fullName>
    </recommendedName>
</protein>
<dbReference type="Proteomes" id="UP001055712">
    <property type="component" value="Unassembled WGS sequence"/>
</dbReference>
<proteinExistence type="predicted"/>
<evidence type="ECO:0000256" key="4">
    <source>
        <dbReference type="PROSITE-ProRule" id="PRU00134"/>
    </source>
</evidence>
<evidence type="ECO:0000256" key="1">
    <source>
        <dbReference type="ARBA" id="ARBA00022723"/>
    </source>
</evidence>
<evidence type="ECO:0000313" key="6">
    <source>
        <dbReference type="EMBL" id="KAI3424364.1"/>
    </source>
</evidence>